<keyword evidence="2" id="KW-0067">ATP-binding</keyword>
<dbReference type="InterPro" id="IPR011009">
    <property type="entry name" value="Kinase-like_dom_sf"/>
</dbReference>
<dbReference type="SUPFAM" id="SSF56112">
    <property type="entry name" value="Protein kinase-like (PK-like)"/>
    <property type="match status" value="1"/>
</dbReference>
<dbReference type="InterPro" id="IPR008271">
    <property type="entry name" value="Ser/Thr_kinase_AS"/>
</dbReference>
<gene>
    <name evidence="4" type="ORF">R1sor_006851</name>
</gene>
<dbReference type="PROSITE" id="PS00108">
    <property type="entry name" value="PROTEIN_KINASE_ST"/>
    <property type="match status" value="1"/>
</dbReference>
<accession>A0ABD3HSY4</accession>
<dbReference type="EMBL" id="JBJQOH010000003">
    <property type="protein sequence ID" value="KAL3693200.1"/>
    <property type="molecule type" value="Genomic_DNA"/>
</dbReference>
<evidence type="ECO:0000259" key="3">
    <source>
        <dbReference type="PROSITE" id="PS50011"/>
    </source>
</evidence>
<dbReference type="Gene3D" id="1.10.510.10">
    <property type="entry name" value="Transferase(Phosphotransferase) domain 1"/>
    <property type="match status" value="1"/>
</dbReference>
<sequence>MMEFWSLPRYYNIEESIKVKMGVLLSDPPAADSRVYILLPVLFGRHVDRDNVEGWLMCFGRWTMQEGISEDLALLFALEYMKSTDLSWSRQFCEGHTWEDFVRRYYQRVDPDDSMVTGDVTRYMKWYSKEYRKTKRRLNATRFSARELAKATQNYSEECSLGGSVFKGRLSNSRVVAVKRLSSSLSWETLTQLKLEVQLISYCKHPHLLQLIGCSLVLNETSLVYEYVPNGNLRQHLDGSLGAKLDWETRLRIALEIAQALTHLHYFSFPSVLHWDVKSTNILLDQRLSAKVTDFGISPTTIDLAKAAGYIDPHYLQTYQLSAKSDVYSFGIVLLEIVSGAAVVDFSRDKDRITIAALATCSLKNGQFHDLVDPHLILTGTSQDLQQSKKLARLAIRCISMDPQARPTMKEVLVSIKDIIFTGPSQSQKP</sequence>
<keyword evidence="1" id="KW-0547">Nucleotide-binding</keyword>
<proteinExistence type="predicted"/>
<dbReference type="InterPro" id="IPR000719">
    <property type="entry name" value="Prot_kinase_dom"/>
</dbReference>
<keyword evidence="5" id="KW-1185">Reference proteome</keyword>
<dbReference type="InterPro" id="IPR001245">
    <property type="entry name" value="Ser-Thr/Tyr_kinase_cat_dom"/>
</dbReference>
<evidence type="ECO:0000313" key="5">
    <source>
        <dbReference type="Proteomes" id="UP001633002"/>
    </source>
</evidence>
<dbReference type="PANTHER" id="PTHR46008:SF48">
    <property type="entry name" value="PROTEIN KINASE DOMAIN-CONTAINING PROTEIN"/>
    <property type="match status" value="1"/>
</dbReference>
<evidence type="ECO:0000256" key="2">
    <source>
        <dbReference type="ARBA" id="ARBA00022840"/>
    </source>
</evidence>
<comment type="caution">
    <text evidence="4">The sequence shown here is derived from an EMBL/GenBank/DDBJ whole genome shotgun (WGS) entry which is preliminary data.</text>
</comment>
<reference evidence="4 5" key="1">
    <citation type="submission" date="2024-09" db="EMBL/GenBank/DDBJ databases">
        <title>Chromosome-scale assembly of Riccia sorocarpa.</title>
        <authorList>
            <person name="Paukszto L."/>
        </authorList>
    </citation>
    <scope>NUCLEOTIDE SEQUENCE [LARGE SCALE GENOMIC DNA]</scope>
    <source>
        <strain evidence="4">LP-2024</strain>
        <tissue evidence="4">Aerial parts of the thallus</tissue>
    </source>
</reference>
<dbReference type="Gene3D" id="3.30.200.20">
    <property type="entry name" value="Phosphorylase Kinase, domain 1"/>
    <property type="match status" value="1"/>
</dbReference>
<dbReference type="AlphaFoldDB" id="A0ABD3HSY4"/>
<dbReference type="Pfam" id="PF07714">
    <property type="entry name" value="PK_Tyr_Ser-Thr"/>
    <property type="match status" value="1"/>
</dbReference>
<dbReference type="PANTHER" id="PTHR46008">
    <property type="entry name" value="LEAF RUST 10 DISEASE-RESISTANCE LOCUS RECEPTOR-LIKE PROTEIN KINASE-LIKE 1.4"/>
    <property type="match status" value="1"/>
</dbReference>
<dbReference type="GO" id="GO:0005524">
    <property type="term" value="F:ATP binding"/>
    <property type="evidence" value="ECO:0007669"/>
    <property type="project" value="UniProtKB-KW"/>
</dbReference>
<organism evidence="4 5">
    <name type="scientific">Riccia sorocarpa</name>
    <dbReference type="NCBI Taxonomy" id="122646"/>
    <lineage>
        <taxon>Eukaryota</taxon>
        <taxon>Viridiplantae</taxon>
        <taxon>Streptophyta</taxon>
        <taxon>Embryophyta</taxon>
        <taxon>Marchantiophyta</taxon>
        <taxon>Marchantiopsida</taxon>
        <taxon>Marchantiidae</taxon>
        <taxon>Marchantiales</taxon>
        <taxon>Ricciaceae</taxon>
        <taxon>Riccia</taxon>
    </lineage>
</organism>
<protein>
    <recommendedName>
        <fullName evidence="3">Protein kinase domain-containing protein</fullName>
    </recommendedName>
</protein>
<name>A0ABD3HSY4_9MARC</name>
<evidence type="ECO:0000256" key="1">
    <source>
        <dbReference type="ARBA" id="ARBA00022741"/>
    </source>
</evidence>
<feature type="domain" description="Protein kinase" evidence="3">
    <location>
        <begin position="132"/>
        <end position="421"/>
    </location>
</feature>
<dbReference type="PROSITE" id="PS50011">
    <property type="entry name" value="PROTEIN_KINASE_DOM"/>
    <property type="match status" value="1"/>
</dbReference>
<dbReference type="SMART" id="SM00220">
    <property type="entry name" value="S_TKc"/>
    <property type="match status" value="1"/>
</dbReference>
<evidence type="ECO:0000313" key="4">
    <source>
        <dbReference type="EMBL" id="KAL3693200.1"/>
    </source>
</evidence>
<dbReference type="Proteomes" id="UP001633002">
    <property type="component" value="Unassembled WGS sequence"/>
</dbReference>